<dbReference type="AlphaFoldDB" id="A0A1Q2CXR3"/>
<evidence type="ECO:0000313" key="2">
    <source>
        <dbReference type="EMBL" id="AQP50847.1"/>
    </source>
</evidence>
<dbReference type="SUPFAM" id="SSF53067">
    <property type="entry name" value="Actin-like ATPase domain"/>
    <property type="match status" value="2"/>
</dbReference>
<dbReference type="InterPro" id="IPR036390">
    <property type="entry name" value="WH_DNA-bd_sf"/>
</dbReference>
<reference evidence="2 3" key="1">
    <citation type="journal article" date="2008" name="Int. J. Syst. Evol. Microbiol.">
        <title>Tessaracoccus flavescens sp. nov., isolated from marine sediment.</title>
        <authorList>
            <person name="Lee D.W."/>
            <person name="Lee S.D."/>
        </authorList>
    </citation>
    <scope>NUCLEOTIDE SEQUENCE [LARGE SCALE GENOMIC DNA]</scope>
    <source>
        <strain evidence="2 3">SST-39T</strain>
    </source>
</reference>
<dbReference type="KEGG" id="tfa:BW733_08400"/>
<organism evidence="2 3">
    <name type="scientific">Tessaracoccus flavescens</name>
    <dbReference type="NCBI Taxonomy" id="399497"/>
    <lineage>
        <taxon>Bacteria</taxon>
        <taxon>Bacillati</taxon>
        <taxon>Actinomycetota</taxon>
        <taxon>Actinomycetes</taxon>
        <taxon>Propionibacteriales</taxon>
        <taxon>Propionibacteriaceae</taxon>
        <taxon>Tessaracoccus</taxon>
    </lineage>
</organism>
<dbReference type="RefSeq" id="WP_077349586.1">
    <property type="nucleotide sequence ID" value="NZ_CP019607.1"/>
</dbReference>
<dbReference type="EMBL" id="CP019607">
    <property type="protein sequence ID" value="AQP50847.1"/>
    <property type="molecule type" value="Genomic_DNA"/>
</dbReference>
<gene>
    <name evidence="2" type="ORF">BW733_08400</name>
</gene>
<evidence type="ECO:0000313" key="3">
    <source>
        <dbReference type="Proteomes" id="UP000188235"/>
    </source>
</evidence>
<dbReference type="OrthoDB" id="3225083at2"/>
<proteinExistence type="inferred from homology"/>
<dbReference type="InterPro" id="IPR043129">
    <property type="entry name" value="ATPase_NBD"/>
</dbReference>
<dbReference type="PANTHER" id="PTHR18964">
    <property type="entry name" value="ROK (REPRESSOR, ORF, KINASE) FAMILY"/>
    <property type="match status" value="1"/>
</dbReference>
<dbReference type="Gene3D" id="1.10.10.10">
    <property type="entry name" value="Winged helix-like DNA-binding domain superfamily/Winged helix DNA-binding domain"/>
    <property type="match status" value="1"/>
</dbReference>
<dbReference type="SUPFAM" id="SSF46785">
    <property type="entry name" value="Winged helix' DNA-binding domain"/>
    <property type="match status" value="1"/>
</dbReference>
<evidence type="ECO:0000256" key="1">
    <source>
        <dbReference type="ARBA" id="ARBA00006479"/>
    </source>
</evidence>
<sequence>MTTQDAGMTQSSVRSANLALVLGRIVANSGSISRADIAHQLGMTRSTVSRLVDDLVIGQLVEEGETVAGARGRPAVPLGLRGGTVISLGLEVNVERLVATVVDLRGEVRSVAQRDVDVVAMTPAEAMTALAALAEEALREEAGEDVRVSGAVLALPGLLDRDGRRVLRAPNLGWEGAEPPALWDFTFNGGRIDLHAANDIDCSALTVIREDPGGSFLYVTGEVGIGSAVALDGRLMTGRHGWAGELGHVCVDPDGALCGCGANGCLETVAGARFLLAAAGQPTMDALVEAAASGDPRTLAAIEHAARSLGIALGAALNLLDVSTVRLGGHLGVLEPWLSGPLGDELGVRVMWARHSGIEVETVSEAPLRSAKGAGLAAQSGVLTDPAGWIAPLVER</sequence>
<dbReference type="InterPro" id="IPR000600">
    <property type="entry name" value="ROK"/>
</dbReference>
<comment type="similarity">
    <text evidence="1">Belongs to the ROK (NagC/XylR) family.</text>
</comment>
<dbReference type="STRING" id="399497.BW733_08400"/>
<dbReference type="Pfam" id="PF00480">
    <property type="entry name" value="ROK"/>
    <property type="match status" value="1"/>
</dbReference>
<protein>
    <submittedName>
        <fullName evidence="2">Uncharacterized protein</fullName>
    </submittedName>
</protein>
<dbReference type="InterPro" id="IPR036388">
    <property type="entry name" value="WH-like_DNA-bd_sf"/>
</dbReference>
<name>A0A1Q2CXR3_9ACTN</name>
<dbReference type="PANTHER" id="PTHR18964:SF149">
    <property type="entry name" value="BIFUNCTIONAL UDP-N-ACETYLGLUCOSAMINE 2-EPIMERASE_N-ACETYLMANNOSAMINE KINASE"/>
    <property type="match status" value="1"/>
</dbReference>
<dbReference type="Gene3D" id="3.30.420.40">
    <property type="match status" value="2"/>
</dbReference>
<accession>A0A1Q2CXR3</accession>
<dbReference type="Proteomes" id="UP000188235">
    <property type="component" value="Chromosome"/>
</dbReference>
<keyword evidence="3" id="KW-1185">Reference proteome</keyword>